<reference evidence="2 3" key="1">
    <citation type="submission" date="2019-03" db="EMBL/GenBank/DDBJ databases">
        <title>Genomic Encyclopedia of Type Strains, Phase IV (KMG-IV): sequencing the most valuable type-strain genomes for metagenomic binning, comparative biology and taxonomic classification.</title>
        <authorList>
            <person name="Goeker M."/>
        </authorList>
    </citation>
    <scope>NUCLEOTIDE SEQUENCE [LARGE SCALE GENOMIC DNA]</scope>
    <source>
        <strain evidence="2 3">DSM 4868</strain>
    </source>
</reference>
<sequence>MDTEKEQSTGTGEAAEIAPPLSAEDIASRILGFTRFCMGQASERLEQAALSRGWIDEEGRPTADGRALITALTSGECAYGVYRLPV</sequence>
<gene>
    <name evidence="2" type="ORF">EV655_10914</name>
</gene>
<accession>A0A4R2KKB6</accession>
<protein>
    <submittedName>
        <fullName evidence="2">Uncharacterized protein</fullName>
    </submittedName>
</protein>
<dbReference type="AlphaFoldDB" id="A0A4R2KKB6"/>
<keyword evidence="3" id="KW-1185">Reference proteome</keyword>
<dbReference type="EMBL" id="SLWW01000009">
    <property type="protein sequence ID" value="TCO70468.1"/>
    <property type="molecule type" value="Genomic_DNA"/>
</dbReference>
<dbReference type="RefSeq" id="WP_132545095.1">
    <property type="nucleotide sequence ID" value="NZ_SLWW01000009.1"/>
</dbReference>
<evidence type="ECO:0000313" key="3">
    <source>
        <dbReference type="Proteomes" id="UP000295142"/>
    </source>
</evidence>
<proteinExistence type="predicted"/>
<name>A0A4R2KKB6_9RHOB</name>
<dbReference type="OrthoDB" id="7871601at2"/>
<evidence type="ECO:0000313" key="2">
    <source>
        <dbReference type="EMBL" id="TCO70468.1"/>
    </source>
</evidence>
<dbReference type="Proteomes" id="UP000295142">
    <property type="component" value="Unassembled WGS sequence"/>
</dbReference>
<comment type="caution">
    <text evidence="2">The sequence shown here is derived from an EMBL/GenBank/DDBJ whole genome shotgun (WGS) entry which is preliminary data.</text>
</comment>
<evidence type="ECO:0000256" key="1">
    <source>
        <dbReference type="SAM" id="MobiDB-lite"/>
    </source>
</evidence>
<feature type="region of interest" description="Disordered" evidence="1">
    <location>
        <begin position="1"/>
        <end position="20"/>
    </location>
</feature>
<organism evidence="2 3">
    <name type="scientific">Rhodovulum euryhalinum</name>
    <dbReference type="NCBI Taxonomy" id="35805"/>
    <lineage>
        <taxon>Bacteria</taxon>
        <taxon>Pseudomonadati</taxon>
        <taxon>Pseudomonadota</taxon>
        <taxon>Alphaproteobacteria</taxon>
        <taxon>Rhodobacterales</taxon>
        <taxon>Paracoccaceae</taxon>
        <taxon>Rhodovulum</taxon>
    </lineage>
</organism>